<dbReference type="AlphaFoldDB" id="A0A5M6A6X8"/>
<dbReference type="PROSITE" id="PS51257">
    <property type="entry name" value="PROKAR_LIPOPROTEIN"/>
    <property type="match status" value="1"/>
</dbReference>
<evidence type="ECO:0000313" key="9">
    <source>
        <dbReference type="Proteomes" id="UP000325055"/>
    </source>
</evidence>
<comment type="similarity">
    <text evidence="2">Belongs to the SusD family.</text>
</comment>
<keyword evidence="3" id="KW-0732">Signal</keyword>
<gene>
    <name evidence="8" type="ORF">F2Y86_15555</name>
</gene>
<sequence length="533" mass="62061">MKRKNIIYSAIVSLFLFGSCIDLDEKVYDQLTADKYFENFTEADIPGAIAQVYSDLQKLYSGDNAHTQGAYLYTTEESADLWVTPKRGGSWYDGGIYYRLNQHKWLYDDAHFEGNWDRAYKSINNCNRLLYQFESMGFDNEALVSELRVARAFWYYILIDLFGNVPIETKYDNPAGYLPETSKRADVFKFIVKEITESIDHLSDKTYGRWDKFSTSMLLAKVYLNAEVWEGEGKTYWDEVIALCDVIIKDPRYDLEADYKAPFVKDNENSKEIVMGISNDDVYDYGCTFLIHLWTQHWKYQFHANTITGFWGGCCAPPEFANSYDPDDLRFEKSWLIGQLYDNVGNFGPVGAPMYCDPWHPSDKDKLLAYTKDVPLYPNEDTPTTGEQYGARMNKYEIKKGAVNTLSNDFVLFRYADVLFMKAEALYRKGGKVATQEIVDLINDVRKRSFVNYTGNKVLKVADLNDERFLQEYAWEFCQEGHRRQQLIRFGVFTSKKWFLHDSSEDFRNLFPIPRKERLANPKLEQNPGYPLD</sequence>
<comment type="caution">
    <text evidence="8">The sequence shown here is derived from an EMBL/GenBank/DDBJ whole genome shotgun (WGS) entry which is preliminary data.</text>
</comment>
<dbReference type="RefSeq" id="WP_149950035.1">
    <property type="nucleotide sequence ID" value="NZ_RCXI01000013.1"/>
</dbReference>
<organism evidence="8 9">
    <name type="scientific">Bacteroides cellulosilyticus</name>
    <dbReference type="NCBI Taxonomy" id="246787"/>
    <lineage>
        <taxon>Bacteria</taxon>
        <taxon>Pseudomonadati</taxon>
        <taxon>Bacteroidota</taxon>
        <taxon>Bacteroidia</taxon>
        <taxon>Bacteroidales</taxon>
        <taxon>Bacteroidaceae</taxon>
        <taxon>Bacteroides</taxon>
    </lineage>
</organism>
<accession>A0A5M6A6X8</accession>
<evidence type="ECO:0000259" key="6">
    <source>
        <dbReference type="Pfam" id="PF07980"/>
    </source>
</evidence>
<proteinExistence type="inferred from homology"/>
<evidence type="ECO:0000256" key="5">
    <source>
        <dbReference type="ARBA" id="ARBA00023237"/>
    </source>
</evidence>
<evidence type="ECO:0000259" key="7">
    <source>
        <dbReference type="Pfam" id="PF14322"/>
    </source>
</evidence>
<feature type="domain" description="RagB/SusD" evidence="6">
    <location>
        <begin position="379"/>
        <end position="530"/>
    </location>
</feature>
<dbReference type="Gene3D" id="1.25.40.390">
    <property type="match status" value="1"/>
</dbReference>
<dbReference type="Proteomes" id="UP000325055">
    <property type="component" value="Unassembled WGS sequence"/>
</dbReference>
<keyword evidence="4" id="KW-0472">Membrane</keyword>
<reference evidence="8 9" key="1">
    <citation type="journal article" date="2019" name="Nat. Med.">
        <title>A library of human gut bacterial isolates paired with longitudinal multiomics data enables mechanistic microbiome research.</title>
        <authorList>
            <person name="Poyet M."/>
            <person name="Groussin M."/>
            <person name="Gibbons S.M."/>
            <person name="Avila-Pacheco J."/>
            <person name="Jiang X."/>
            <person name="Kearney S.M."/>
            <person name="Perrotta A.R."/>
            <person name="Berdy B."/>
            <person name="Zhao S."/>
            <person name="Lieberman T.D."/>
            <person name="Swanson P.K."/>
            <person name="Smith M."/>
            <person name="Roesemann S."/>
            <person name="Alexander J.E."/>
            <person name="Rich S.A."/>
            <person name="Livny J."/>
            <person name="Vlamakis H."/>
            <person name="Clish C."/>
            <person name="Bullock K."/>
            <person name="Deik A."/>
            <person name="Scott J."/>
            <person name="Pierce K.A."/>
            <person name="Xavier R.J."/>
            <person name="Alm E.J."/>
        </authorList>
    </citation>
    <scope>NUCLEOTIDE SEQUENCE [LARGE SCALE GENOMIC DNA]</scope>
    <source>
        <strain evidence="8 9">BIOML-A7</strain>
    </source>
</reference>
<dbReference type="EMBL" id="VVYW01000012">
    <property type="protein sequence ID" value="KAA5407579.1"/>
    <property type="molecule type" value="Genomic_DNA"/>
</dbReference>
<keyword evidence="5" id="KW-0998">Cell outer membrane</keyword>
<evidence type="ECO:0000256" key="3">
    <source>
        <dbReference type="ARBA" id="ARBA00022729"/>
    </source>
</evidence>
<dbReference type="InterPro" id="IPR011990">
    <property type="entry name" value="TPR-like_helical_dom_sf"/>
</dbReference>
<feature type="domain" description="SusD-like N-terminal" evidence="7">
    <location>
        <begin position="43"/>
        <end position="224"/>
    </location>
</feature>
<dbReference type="Pfam" id="PF07980">
    <property type="entry name" value="SusD_RagB"/>
    <property type="match status" value="1"/>
</dbReference>
<protein>
    <submittedName>
        <fullName evidence="8">RagB/SusD family nutrient uptake outer membrane protein</fullName>
    </submittedName>
</protein>
<comment type="subcellular location">
    <subcellularLocation>
        <location evidence="1">Cell outer membrane</location>
    </subcellularLocation>
</comment>
<dbReference type="InterPro" id="IPR033985">
    <property type="entry name" value="SusD-like_N"/>
</dbReference>
<dbReference type="Pfam" id="PF14322">
    <property type="entry name" value="SusD-like_3"/>
    <property type="match status" value="1"/>
</dbReference>
<evidence type="ECO:0000256" key="4">
    <source>
        <dbReference type="ARBA" id="ARBA00023136"/>
    </source>
</evidence>
<evidence type="ECO:0000256" key="1">
    <source>
        <dbReference type="ARBA" id="ARBA00004442"/>
    </source>
</evidence>
<name>A0A5M6A6X8_9BACE</name>
<dbReference type="GO" id="GO:0009279">
    <property type="term" value="C:cell outer membrane"/>
    <property type="evidence" value="ECO:0007669"/>
    <property type="project" value="UniProtKB-SubCell"/>
</dbReference>
<evidence type="ECO:0000313" key="8">
    <source>
        <dbReference type="EMBL" id="KAA5407579.1"/>
    </source>
</evidence>
<dbReference type="SUPFAM" id="SSF48452">
    <property type="entry name" value="TPR-like"/>
    <property type="match status" value="1"/>
</dbReference>
<evidence type="ECO:0000256" key="2">
    <source>
        <dbReference type="ARBA" id="ARBA00006275"/>
    </source>
</evidence>
<dbReference type="InterPro" id="IPR012944">
    <property type="entry name" value="SusD_RagB_dom"/>
</dbReference>